<comment type="caution">
    <text evidence="1">The sequence shown here is derived from an EMBL/GenBank/DDBJ whole genome shotgun (WGS) entry which is preliminary data.</text>
</comment>
<dbReference type="InterPro" id="IPR011257">
    <property type="entry name" value="DNA_glycosylase"/>
</dbReference>
<dbReference type="GO" id="GO:0006281">
    <property type="term" value="P:DNA repair"/>
    <property type="evidence" value="ECO:0007669"/>
    <property type="project" value="InterPro"/>
</dbReference>
<evidence type="ECO:0000313" key="1">
    <source>
        <dbReference type="EMBL" id="OGY40844.1"/>
    </source>
</evidence>
<name>A0A1G1XLQ4_9BACT</name>
<dbReference type="Gene3D" id="1.10.340.30">
    <property type="entry name" value="Hypothetical protein, domain 2"/>
    <property type="match status" value="1"/>
</dbReference>
<organism evidence="1 2">
    <name type="scientific">Candidatus Brennerbacteria bacterium RIFOXYD1_FULL_41_16</name>
    <dbReference type="NCBI Taxonomy" id="1797529"/>
    <lineage>
        <taxon>Bacteria</taxon>
        <taxon>Candidatus Brenneribacteriota</taxon>
    </lineage>
</organism>
<protein>
    <recommendedName>
        <fullName evidence="3">HhH-GPD domain-containing protein</fullName>
    </recommendedName>
</protein>
<gene>
    <name evidence="1" type="ORF">A2570_00315</name>
</gene>
<dbReference type="AlphaFoldDB" id="A0A1G1XLQ4"/>
<dbReference type="STRING" id="1797529.A2570_00315"/>
<dbReference type="InterPro" id="IPR037046">
    <property type="entry name" value="AlkA_N_sf"/>
</dbReference>
<evidence type="ECO:0000313" key="2">
    <source>
        <dbReference type="Proteomes" id="UP000178570"/>
    </source>
</evidence>
<accession>A0A1G1XLQ4</accession>
<reference evidence="1 2" key="1">
    <citation type="journal article" date="2016" name="Nat. Commun.">
        <title>Thousands of microbial genomes shed light on interconnected biogeochemical processes in an aquifer system.</title>
        <authorList>
            <person name="Anantharaman K."/>
            <person name="Brown C.T."/>
            <person name="Hug L.A."/>
            <person name="Sharon I."/>
            <person name="Castelle C.J."/>
            <person name="Probst A.J."/>
            <person name="Thomas B.C."/>
            <person name="Singh A."/>
            <person name="Wilkins M.J."/>
            <person name="Karaoz U."/>
            <person name="Brodie E.L."/>
            <person name="Williams K.H."/>
            <person name="Hubbard S.S."/>
            <person name="Banfield J.F."/>
        </authorList>
    </citation>
    <scope>NUCLEOTIDE SEQUENCE [LARGE SCALE GENOMIC DNA]</scope>
</reference>
<dbReference type="SUPFAM" id="SSF48150">
    <property type="entry name" value="DNA-glycosylase"/>
    <property type="match status" value="1"/>
</dbReference>
<dbReference type="EMBL" id="MHHY01000004">
    <property type="protein sequence ID" value="OGY40844.1"/>
    <property type="molecule type" value="Genomic_DNA"/>
</dbReference>
<dbReference type="InterPro" id="IPR052054">
    <property type="entry name" value="Oxidative_DNA_repair_enzyme"/>
</dbReference>
<sequence length="333" mass="39893">MSKTIKLKLRKTFFLKPTAPFSFDKTIHKPDHFTSGDNIWQPGIRWQTWRWRGVPLGLKIENSGSVNKPLVKIGIYTSPNLFLNSQEFKNRFFNDLIGEVSYFYNFNLDLKEFYRLFGKDRKLGPVIKRMRGMRPGQPSSLYEYLIVGIVLQNASVRRSINMFRTLLENFGTQVKFGRKELWCFWPPGGLKNVSELKLRKLKLGYRAKSIKKIDDYFGKKLINEFELREQPCETQRRELLALYGVGPATVWYILFDVFHRWDVFDHISPWEQKIYSKLWFGKETTNPVSVDKLLRFINKYGKYKHLAVHYFWEDLWWQHKEQQIDWLRKEIRA</sequence>
<dbReference type="Proteomes" id="UP000178570">
    <property type="component" value="Unassembled WGS sequence"/>
</dbReference>
<evidence type="ECO:0008006" key="3">
    <source>
        <dbReference type="Google" id="ProtNLM"/>
    </source>
</evidence>
<dbReference type="PANTHER" id="PTHR10242:SF2">
    <property type="entry name" value="N-GLYCOSYLASE_DNA LYASE"/>
    <property type="match status" value="1"/>
</dbReference>
<dbReference type="GO" id="GO:0003824">
    <property type="term" value="F:catalytic activity"/>
    <property type="evidence" value="ECO:0007669"/>
    <property type="project" value="InterPro"/>
</dbReference>
<dbReference type="Gene3D" id="3.30.310.20">
    <property type="entry name" value="DNA-3-methyladenine glycosylase AlkA, N-terminal domain"/>
    <property type="match status" value="1"/>
</dbReference>
<proteinExistence type="predicted"/>
<dbReference type="PANTHER" id="PTHR10242">
    <property type="entry name" value="8-OXOGUANINE DNA GLYCOSYLASE"/>
    <property type="match status" value="1"/>
</dbReference>